<dbReference type="InterPro" id="IPR007627">
    <property type="entry name" value="RNA_pol_sigma70_r2"/>
</dbReference>
<dbReference type="Gene3D" id="1.10.10.10">
    <property type="entry name" value="Winged helix-like DNA-binding domain superfamily/Winged helix DNA-binding domain"/>
    <property type="match status" value="1"/>
</dbReference>
<keyword evidence="9" id="KW-1185">Reference proteome</keyword>
<evidence type="ECO:0000259" key="6">
    <source>
        <dbReference type="Pfam" id="PF04542"/>
    </source>
</evidence>
<evidence type="ECO:0000256" key="2">
    <source>
        <dbReference type="ARBA" id="ARBA00023015"/>
    </source>
</evidence>
<dbReference type="InterPro" id="IPR013325">
    <property type="entry name" value="RNA_pol_sigma_r2"/>
</dbReference>
<dbReference type="CDD" id="cd06171">
    <property type="entry name" value="Sigma70_r4"/>
    <property type="match status" value="1"/>
</dbReference>
<feature type="domain" description="RNA polymerase sigma-70 region 2" evidence="6">
    <location>
        <begin position="33"/>
        <end position="98"/>
    </location>
</feature>
<comment type="similarity">
    <text evidence="1">Belongs to the sigma-70 factor family. ECF subfamily.</text>
</comment>
<dbReference type="InterPro" id="IPR039425">
    <property type="entry name" value="RNA_pol_sigma-70-like"/>
</dbReference>
<evidence type="ECO:0000256" key="4">
    <source>
        <dbReference type="ARBA" id="ARBA00023125"/>
    </source>
</evidence>
<evidence type="ECO:0000313" key="8">
    <source>
        <dbReference type="EMBL" id="QNN70511.1"/>
    </source>
</evidence>
<dbReference type="PANTHER" id="PTHR43133">
    <property type="entry name" value="RNA POLYMERASE ECF-TYPE SIGMA FACTO"/>
    <property type="match status" value="1"/>
</dbReference>
<dbReference type="InterPro" id="IPR013249">
    <property type="entry name" value="RNA_pol_sigma70_r4_t2"/>
</dbReference>
<name>A0A7G9SRN6_9GAMM</name>
<dbReference type="SUPFAM" id="SSF88659">
    <property type="entry name" value="Sigma3 and sigma4 domains of RNA polymerase sigma factors"/>
    <property type="match status" value="1"/>
</dbReference>
<gene>
    <name evidence="8" type="ORF">H9L16_02485</name>
</gene>
<dbReference type="Pfam" id="PF08281">
    <property type="entry name" value="Sigma70_r4_2"/>
    <property type="match status" value="1"/>
</dbReference>
<organism evidence="8 9">
    <name type="scientific">Thermomonas carbonis</name>
    <dbReference type="NCBI Taxonomy" id="1463158"/>
    <lineage>
        <taxon>Bacteria</taxon>
        <taxon>Pseudomonadati</taxon>
        <taxon>Pseudomonadota</taxon>
        <taxon>Gammaproteobacteria</taxon>
        <taxon>Lysobacterales</taxon>
        <taxon>Lysobacteraceae</taxon>
        <taxon>Thermomonas</taxon>
    </lineage>
</organism>
<dbReference type="Proteomes" id="UP000515804">
    <property type="component" value="Chromosome"/>
</dbReference>
<feature type="domain" description="RNA polymerase sigma factor 70 region 4 type 2" evidence="7">
    <location>
        <begin position="122"/>
        <end position="173"/>
    </location>
</feature>
<sequence>MKCDDRDDVNEAASVPMLVDAARRGTAGAMDALFRRFAPVVHGVLLGYVQKADADDLTQEVFEIAMQRLGDLREAAAFPGWLLGIARHAALDAKRRRTPLTGIEIDAVDARATHEDRLDAERALAVIRGLPEAYRDTLLLRLVEGLTGPEIAERTGLTAGSVRVNLHRGMALLRDALAERKTGAGA</sequence>
<dbReference type="GO" id="GO:0016987">
    <property type="term" value="F:sigma factor activity"/>
    <property type="evidence" value="ECO:0007669"/>
    <property type="project" value="UniProtKB-KW"/>
</dbReference>
<keyword evidence="3" id="KW-0731">Sigma factor</keyword>
<dbReference type="EMBL" id="CP060719">
    <property type="protein sequence ID" value="QNN70511.1"/>
    <property type="molecule type" value="Genomic_DNA"/>
</dbReference>
<dbReference type="GO" id="GO:0006352">
    <property type="term" value="P:DNA-templated transcription initiation"/>
    <property type="evidence" value="ECO:0007669"/>
    <property type="project" value="InterPro"/>
</dbReference>
<keyword evidence="2" id="KW-0805">Transcription regulation</keyword>
<dbReference type="GO" id="GO:0003677">
    <property type="term" value="F:DNA binding"/>
    <property type="evidence" value="ECO:0007669"/>
    <property type="project" value="UniProtKB-KW"/>
</dbReference>
<evidence type="ECO:0000259" key="7">
    <source>
        <dbReference type="Pfam" id="PF08281"/>
    </source>
</evidence>
<evidence type="ECO:0000256" key="5">
    <source>
        <dbReference type="ARBA" id="ARBA00023163"/>
    </source>
</evidence>
<reference evidence="8 9" key="1">
    <citation type="submission" date="2020-08" db="EMBL/GenBank/DDBJ databases">
        <title>Genome sequence of Thermomonas carbonis KCTC 42013T.</title>
        <authorList>
            <person name="Hyun D.-W."/>
            <person name="Bae J.-W."/>
        </authorList>
    </citation>
    <scope>NUCLEOTIDE SEQUENCE [LARGE SCALE GENOMIC DNA]</scope>
    <source>
        <strain evidence="8 9">KCTC 42013</strain>
    </source>
</reference>
<dbReference type="InterPro" id="IPR014284">
    <property type="entry name" value="RNA_pol_sigma-70_dom"/>
</dbReference>
<keyword evidence="5" id="KW-0804">Transcription</keyword>
<evidence type="ECO:0000256" key="3">
    <source>
        <dbReference type="ARBA" id="ARBA00023082"/>
    </source>
</evidence>
<dbReference type="SUPFAM" id="SSF88946">
    <property type="entry name" value="Sigma2 domain of RNA polymerase sigma factors"/>
    <property type="match status" value="1"/>
</dbReference>
<keyword evidence="4" id="KW-0238">DNA-binding</keyword>
<dbReference type="Pfam" id="PF04542">
    <property type="entry name" value="Sigma70_r2"/>
    <property type="match status" value="1"/>
</dbReference>
<dbReference type="InterPro" id="IPR036388">
    <property type="entry name" value="WH-like_DNA-bd_sf"/>
</dbReference>
<dbReference type="KEGG" id="tcn:H9L16_02485"/>
<proteinExistence type="inferred from homology"/>
<protein>
    <submittedName>
        <fullName evidence="8">Sigma-70 family RNA polymerase sigma factor</fullName>
    </submittedName>
</protein>
<dbReference type="NCBIfam" id="TIGR02937">
    <property type="entry name" value="sigma70-ECF"/>
    <property type="match status" value="1"/>
</dbReference>
<dbReference type="PANTHER" id="PTHR43133:SF8">
    <property type="entry name" value="RNA POLYMERASE SIGMA FACTOR HI_1459-RELATED"/>
    <property type="match status" value="1"/>
</dbReference>
<evidence type="ECO:0000313" key="9">
    <source>
        <dbReference type="Proteomes" id="UP000515804"/>
    </source>
</evidence>
<dbReference type="RefSeq" id="WP_187553027.1">
    <property type="nucleotide sequence ID" value="NZ_BMZL01000001.1"/>
</dbReference>
<evidence type="ECO:0000256" key="1">
    <source>
        <dbReference type="ARBA" id="ARBA00010641"/>
    </source>
</evidence>
<dbReference type="Gene3D" id="1.10.1740.10">
    <property type="match status" value="1"/>
</dbReference>
<accession>A0A7G9SRN6</accession>
<dbReference type="AlphaFoldDB" id="A0A7G9SRN6"/>
<dbReference type="InterPro" id="IPR013324">
    <property type="entry name" value="RNA_pol_sigma_r3/r4-like"/>
</dbReference>